<organism evidence="2 3">
    <name type="scientific">Chengkuizengella axinellae</name>
    <dbReference type="NCBI Taxonomy" id="3064388"/>
    <lineage>
        <taxon>Bacteria</taxon>
        <taxon>Bacillati</taxon>
        <taxon>Bacillota</taxon>
        <taxon>Bacilli</taxon>
        <taxon>Bacillales</taxon>
        <taxon>Paenibacillaceae</taxon>
        <taxon>Chengkuizengella</taxon>
    </lineage>
</organism>
<dbReference type="RefSeq" id="WP_305991528.1">
    <property type="nucleotide sequence ID" value="NZ_JAVAMP010000002.1"/>
</dbReference>
<dbReference type="Gene3D" id="3.90.1200.10">
    <property type="match status" value="1"/>
</dbReference>
<dbReference type="EC" id="2.7.1.-" evidence="2"/>
<keyword evidence="3" id="KW-1185">Reference proteome</keyword>
<gene>
    <name evidence="2" type="ORF">Q5Y73_08995</name>
</gene>
<dbReference type="InterPro" id="IPR002575">
    <property type="entry name" value="Aminoglycoside_PTrfase"/>
</dbReference>
<dbReference type="SUPFAM" id="SSF56112">
    <property type="entry name" value="Protein kinase-like (PK-like)"/>
    <property type="match status" value="1"/>
</dbReference>
<dbReference type="GO" id="GO:0016740">
    <property type="term" value="F:transferase activity"/>
    <property type="evidence" value="ECO:0007669"/>
    <property type="project" value="UniProtKB-KW"/>
</dbReference>
<evidence type="ECO:0000259" key="1">
    <source>
        <dbReference type="Pfam" id="PF01636"/>
    </source>
</evidence>
<reference evidence="2 3" key="1">
    <citation type="submission" date="2023-08" db="EMBL/GenBank/DDBJ databases">
        <authorList>
            <person name="Park J.-S."/>
        </authorList>
    </citation>
    <scope>NUCLEOTIDE SEQUENCE [LARGE SCALE GENOMIC DNA]</scope>
    <source>
        <strain evidence="2 3">2205SS18-9</strain>
    </source>
</reference>
<keyword evidence="2" id="KW-0808">Transferase</keyword>
<dbReference type="InterPro" id="IPR051678">
    <property type="entry name" value="AGP_Transferase"/>
</dbReference>
<dbReference type="Proteomes" id="UP001231941">
    <property type="component" value="Unassembled WGS sequence"/>
</dbReference>
<feature type="domain" description="Aminoglycoside phosphotransferase" evidence="1">
    <location>
        <begin position="32"/>
        <end position="200"/>
    </location>
</feature>
<dbReference type="Pfam" id="PF01636">
    <property type="entry name" value="APH"/>
    <property type="match status" value="1"/>
</dbReference>
<comment type="caution">
    <text evidence="2">The sequence shown here is derived from an EMBL/GenBank/DDBJ whole genome shotgun (WGS) entry which is preliminary data.</text>
</comment>
<dbReference type="InterPro" id="IPR011009">
    <property type="entry name" value="Kinase-like_dom_sf"/>
</dbReference>
<protein>
    <submittedName>
        <fullName evidence="2">Aminoglycoside phosphotransferase family protein</fullName>
        <ecNumber evidence="2">2.7.1.-</ecNumber>
    </submittedName>
</protein>
<name>A0ABT9IYA8_9BACL</name>
<accession>A0ABT9IYA8</accession>
<sequence>MSSKLGNKISEGSCSEVFEWEGSHKVIKLAKENIDFETMNREFINNKMAWDHKLPVARPFELLEINGRPGIVYERIYGKPLLERFLGHLMVDINQKVDLNGGDIPLIARTLGEIHNNSNINLPASHREDLKYLINSVQYLTKEEKENVISILDSLPTKQLLCHGDPNPDNFLIGDDGKAVVIDWMNASIGNPEADVAEFIVMIKYAILPPEIPSQVSEYFYSIREELIQIFMEEYTNLTGITYDEIIPWLTPMAARKLYTADALLEEEKKLLVEVIRKDLETRELTNKSM</sequence>
<evidence type="ECO:0000313" key="2">
    <source>
        <dbReference type="EMBL" id="MDP5274243.1"/>
    </source>
</evidence>
<proteinExistence type="predicted"/>
<dbReference type="EMBL" id="JAVAMP010000002">
    <property type="protein sequence ID" value="MDP5274243.1"/>
    <property type="molecule type" value="Genomic_DNA"/>
</dbReference>
<evidence type="ECO:0000313" key="3">
    <source>
        <dbReference type="Proteomes" id="UP001231941"/>
    </source>
</evidence>
<dbReference type="PANTHER" id="PTHR21310">
    <property type="entry name" value="AMINOGLYCOSIDE PHOSPHOTRANSFERASE-RELATED-RELATED"/>
    <property type="match status" value="1"/>
</dbReference>